<dbReference type="PANTHER" id="PTHR42959:SF1">
    <property type="entry name" value="CARBAMOYLTRANSFERASE HYPF"/>
    <property type="match status" value="1"/>
</dbReference>
<dbReference type="PROSITE" id="PS51160">
    <property type="entry name" value="ACYLPHOSPHATASE_3"/>
    <property type="match status" value="1"/>
</dbReference>
<evidence type="ECO:0000313" key="3">
    <source>
        <dbReference type="EMBL" id="GAI19831.1"/>
    </source>
</evidence>
<dbReference type="AlphaFoldDB" id="X1MP61"/>
<evidence type="ECO:0008006" key="4">
    <source>
        <dbReference type="Google" id="ProtNLM"/>
    </source>
</evidence>
<dbReference type="GO" id="GO:0003725">
    <property type="term" value="F:double-stranded RNA binding"/>
    <property type="evidence" value="ECO:0007669"/>
    <property type="project" value="InterPro"/>
</dbReference>
<protein>
    <recommendedName>
        <fullName evidence="4">Carbamoyltransferase HypF</fullName>
    </recommendedName>
</protein>
<dbReference type="PANTHER" id="PTHR42959">
    <property type="entry name" value="CARBAMOYLTRANSFERASE"/>
    <property type="match status" value="1"/>
</dbReference>
<dbReference type="PROSITE" id="PS51163">
    <property type="entry name" value="YRDC"/>
    <property type="match status" value="1"/>
</dbReference>
<accession>X1MP61</accession>
<name>X1MP61_9ZZZZ</name>
<dbReference type="SUPFAM" id="SSF54975">
    <property type="entry name" value="Acylphosphatase/BLUF domain-like"/>
    <property type="match status" value="1"/>
</dbReference>
<dbReference type="Gene3D" id="3.90.870.50">
    <property type="match status" value="1"/>
</dbReference>
<evidence type="ECO:0000259" key="1">
    <source>
        <dbReference type="PROSITE" id="PS51160"/>
    </source>
</evidence>
<dbReference type="InterPro" id="IPR011125">
    <property type="entry name" value="Znf_HypF"/>
</dbReference>
<gene>
    <name evidence="3" type="ORF">S06H3_35010</name>
</gene>
<dbReference type="Pfam" id="PF07503">
    <property type="entry name" value="zf-HYPF"/>
    <property type="match status" value="2"/>
</dbReference>
<feature type="domain" description="YrdC-like" evidence="2">
    <location>
        <begin position="157"/>
        <end position="273"/>
    </location>
</feature>
<proteinExistence type="predicted"/>
<sequence length="273" mass="30910">IEIEGEAEAIEQFKLELQTKAPPLAHIESIAISYHSPLGYKSFEIRSSIAEEGKYQLISPDIATCQACLSELLDPDNRRYRYPFTNCTNCGPRFTIIEDMPYDRPKTTMRYFQMCHQCQEEYDNPLDRRFHAQPNACPKCGPKVELVNAQGKPVASPDPIATASQLLKRGSIIAIKGLGGFQLACDATNKTVVKTLRERKRRWFKPFAIMVTNMEEVKKHCYVSPKEEKLLSSPQSPIVLMKWRDGSPVSPEVAPNLAYLGIMLPYTPLHHIL</sequence>
<feature type="domain" description="Acylphosphatase-like" evidence="1">
    <location>
        <begin position="1"/>
        <end position="47"/>
    </location>
</feature>
<dbReference type="InterPro" id="IPR017945">
    <property type="entry name" value="DHBP_synth_RibB-like_a/b_dom"/>
</dbReference>
<reference evidence="3" key="1">
    <citation type="journal article" date="2014" name="Front. Microbiol.">
        <title>High frequency of phylogenetically diverse reductive dehalogenase-homologous genes in deep subseafloor sedimentary metagenomes.</title>
        <authorList>
            <person name="Kawai M."/>
            <person name="Futagami T."/>
            <person name="Toyoda A."/>
            <person name="Takaki Y."/>
            <person name="Nishi S."/>
            <person name="Hori S."/>
            <person name="Arai W."/>
            <person name="Tsubouchi T."/>
            <person name="Morono Y."/>
            <person name="Uchiyama I."/>
            <person name="Ito T."/>
            <person name="Fujiyama A."/>
            <person name="Inagaki F."/>
            <person name="Takami H."/>
        </authorList>
    </citation>
    <scope>NUCLEOTIDE SEQUENCE</scope>
    <source>
        <strain evidence="3">Expedition CK06-06</strain>
    </source>
</reference>
<dbReference type="GO" id="GO:0016743">
    <property type="term" value="F:carboxyl- or carbamoyltransferase activity"/>
    <property type="evidence" value="ECO:0007669"/>
    <property type="project" value="TreeGrafter"/>
</dbReference>
<dbReference type="InterPro" id="IPR036046">
    <property type="entry name" value="Acylphosphatase-like_dom_sf"/>
</dbReference>
<dbReference type="InterPro" id="IPR051060">
    <property type="entry name" value="Carbamoyltrans_HypF-like"/>
</dbReference>
<evidence type="ECO:0000259" key="2">
    <source>
        <dbReference type="PROSITE" id="PS51163"/>
    </source>
</evidence>
<feature type="non-terminal residue" evidence="3">
    <location>
        <position position="273"/>
    </location>
</feature>
<dbReference type="SUPFAM" id="SSF55821">
    <property type="entry name" value="YrdC/RibB"/>
    <property type="match status" value="1"/>
</dbReference>
<dbReference type="InterPro" id="IPR006070">
    <property type="entry name" value="Sua5-like_dom"/>
</dbReference>
<organism evidence="3">
    <name type="scientific">marine sediment metagenome</name>
    <dbReference type="NCBI Taxonomy" id="412755"/>
    <lineage>
        <taxon>unclassified sequences</taxon>
        <taxon>metagenomes</taxon>
        <taxon>ecological metagenomes</taxon>
    </lineage>
</organism>
<dbReference type="Pfam" id="PF01300">
    <property type="entry name" value="Sua5_yciO_yrdC"/>
    <property type="match status" value="1"/>
</dbReference>
<dbReference type="GO" id="GO:0051604">
    <property type="term" value="P:protein maturation"/>
    <property type="evidence" value="ECO:0007669"/>
    <property type="project" value="TreeGrafter"/>
</dbReference>
<dbReference type="InterPro" id="IPR001792">
    <property type="entry name" value="Acylphosphatase-like_dom"/>
</dbReference>
<comment type="caution">
    <text evidence="3">The sequence shown here is derived from an EMBL/GenBank/DDBJ whole genome shotgun (WGS) entry which is preliminary data.</text>
</comment>
<dbReference type="GO" id="GO:0008270">
    <property type="term" value="F:zinc ion binding"/>
    <property type="evidence" value="ECO:0007669"/>
    <property type="project" value="InterPro"/>
</dbReference>
<dbReference type="EMBL" id="BARV01021080">
    <property type="protein sequence ID" value="GAI19831.1"/>
    <property type="molecule type" value="Genomic_DNA"/>
</dbReference>
<feature type="non-terminal residue" evidence="3">
    <location>
        <position position="1"/>
    </location>
</feature>